<dbReference type="SUPFAM" id="SSF48619">
    <property type="entry name" value="Phospholipase A2, PLA2"/>
    <property type="match status" value="1"/>
</dbReference>
<dbReference type="EMBL" id="JASJQH010007057">
    <property type="protein sequence ID" value="KAK9719222.1"/>
    <property type="molecule type" value="Genomic_DNA"/>
</dbReference>
<dbReference type="Pfam" id="PF06951">
    <property type="entry name" value="PLA2G12"/>
    <property type="match status" value="1"/>
</dbReference>
<evidence type="ECO:0000256" key="2">
    <source>
        <dbReference type="ARBA" id="ARBA00022525"/>
    </source>
</evidence>
<comment type="subcellular location">
    <subcellularLocation>
        <location evidence="1">Secreted</location>
    </subcellularLocation>
</comment>
<dbReference type="PANTHER" id="PTHR12824:SF8">
    <property type="entry name" value="GXIVSPLA2, ISOFORM A"/>
    <property type="match status" value="1"/>
</dbReference>
<keyword evidence="5" id="KW-1185">Reference proteome</keyword>
<name>A0ABR2W411_9FUNG</name>
<sequence>MHWPALKSTIVILLASLTVAKECSICPSDKPVTVPLPNPPVPEANGCGPKGLGVFVPEYLFAECCNAHDLCYSDCGRTKGQCDTTFLKCMETVCDTQRAKNPRLCQRLATVYHDVVAADSSCVFYKNSLKNYCQCKA</sequence>
<dbReference type="Gene3D" id="1.20.90.10">
    <property type="entry name" value="Phospholipase A2 domain"/>
    <property type="match status" value="1"/>
</dbReference>
<dbReference type="Proteomes" id="UP001479436">
    <property type="component" value="Unassembled WGS sequence"/>
</dbReference>
<comment type="caution">
    <text evidence="4">The sequence shown here is derived from an EMBL/GenBank/DDBJ whole genome shotgun (WGS) entry which is preliminary data.</text>
</comment>
<proteinExistence type="predicted"/>
<feature type="chain" id="PRO_5046812715" evidence="3">
    <location>
        <begin position="21"/>
        <end position="137"/>
    </location>
</feature>
<keyword evidence="3" id="KW-0732">Signal</keyword>
<evidence type="ECO:0000256" key="3">
    <source>
        <dbReference type="SAM" id="SignalP"/>
    </source>
</evidence>
<dbReference type="InterPro" id="IPR036444">
    <property type="entry name" value="PLipase_A2_dom_sf"/>
</dbReference>
<keyword evidence="2" id="KW-0964">Secreted</keyword>
<organism evidence="4 5">
    <name type="scientific">Basidiobolus ranarum</name>
    <dbReference type="NCBI Taxonomy" id="34480"/>
    <lineage>
        <taxon>Eukaryota</taxon>
        <taxon>Fungi</taxon>
        <taxon>Fungi incertae sedis</taxon>
        <taxon>Zoopagomycota</taxon>
        <taxon>Entomophthoromycotina</taxon>
        <taxon>Basidiobolomycetes</taxon>
        <taxon>Basidiobolales</taxon>
        <taxon>Basidiobolaceae</taxon>
        <taxon>Basidiobolus</taxon>
    </lineage>
</organism>
<reference evidence="4 5" key="1">
    <citation type="submission" date="2023-04" db="EMBL/GenBank/DDBJ databases">
        <title>Genome of Basidiobolus ranarum AG-B5.</title>
        <authorList>
            <person name="Stajich J.E."/>
            <person name="Carter-House D."/>
            <person name="Gryganskyi A."/>
        </authorList>
    </citation>
    <scope>NUCLEOTIDE SEQUENCE [LARGE SCALE GENOMIC DNA]</scope>
    <source>
        <strain evidence="4 5">AG-B5</strain>
    </source>
</reference>
<feature type="signal peptide" evidence="3">
    <location>
        <begin position="1"/>
        <end position="20"/>
    </location>
</feature>
<protein>
    <submittedName>
        <fullName evidence="4">Uncharacterized protein</fullName>
    </submittedName>
</protein>
<dbReference type="PROSITE" id="PS00118">
    <property type="entry name" value="PA2_HIS"/>
    <property type="match status" value="1"/>
</dbReference>
<dbReference type="InterPro" id="IPR010711">
    <property type="entry name" value="PLA2G12"/>
</dbReference>
<evidence type="ECO:0000256" key="1">
    <source>
        <dbReference type="ARBA" id="ARBA00004613"/>
    </source>
</evidence>
<evidence type="ECO:0000313" key="5">
    <source>
        <dbReference type="Proteomes" id="UP001479436"/>
    </source>
</evidence>
<gene>
    <name evidence="4" type="ORF">K7432_004944</name>
</gene>
<dbReference type="PANTHER" id="PTHR12824">
    <property type="entry name" value="GROUP XII SECRETORY PHOSPHOLIPASE A2 FAMILY MEMBER"/>
    <property type="match status" value="1"/>
</dbReference>
<dbReference type="InterPro" id="IPR033113">
    <property type="entry name" value="PLA2_histidine"/>
</dbReference>
<accession>A0ABR2W411</accession>
<evidence type="ECO:0000313" key="4">
    <source>
        <dbReference type="EMBL" id="KAK9719222.1"/>
    </source>
</evidence>